<dbReference type="GeneID" id="107409572"/>
<dbReference type="AlphaFoldDB" id="A0A6P3ZFG8"/>
<dbReference type="GO" id="GO:0003723">
    <property type="term" value="F:RNA binding"/>
    <property type="evidence" value="ECO:0007669"/>
    <property type="project" value="InterPro"/>
</dbReference>
<feature type="repeat" description="PPR" evidence="2">
    <location>
        <begin position="415"/>
        <end position="449"/>
    </location>
</feature>
<dbReference type="InterPro" id="IPR046848">
    <property type="entry name" value="E_motif"/>
</dbReference>
<evidence type="ECO:0000313" key="3">
    <source>
        <dbReference type="Proteomes" id="UP001652623"/>
    </source>
</evidence>
<dbReference type="RefSeq" id="XP_015872488.3">
    <property type="nucleotide sequence ID" value="XM_016017002.4"/>
</dbReference>
<dbReference type="Pfam" id="PF01535">
    <property type="entry name" value="PPR"/>
    <property type="match status" value="4"/>
</dbReference>
<gene>
    <name evidence="4" type="primary">LOC107409572</name>
</gene>
<dbReference type="InterPro" id="IPR011990">
    <property type="entry name" value="TPR-like_helical_dom_sf"/>
</dbReference>
<dbReference type="InParanoid" id="A0A6P3ZFG8"/>
<dbReference type="Pfam" id="PF20431">
    <property type="entry name" value="E_motif"/>
    <property type="match status" value="1"/>
</dbReference>
<dbReference type="PANTHER" id="PTHR47926">
    <property type="entry name" value="PENTATRICOPEPTIDE REPEAT-CONTAINING PROTEIN"/>
    <property type="match status" value="1"/>
</dbReference>
<evidence type="ECO:0000256" key="2">
    <source>
        <dbReference type="PROSITE-ProRule" id="PRU00708"/>
    </source>
</evidence>
<feature type="repeat" description="PPR" evidence="2">
    <location>
        <begin position="517"/>
        <end position="551"/>
    </location>
</feature>
<dbReference type="GO" id="GO:0009451">
    <property type="term" value="P:RNA modification"/>
    <property type="evidence" value="ECO:0007669"/>
    <property type="project" value="InterPro"/>
</dbReference>
<proteinExistence type="predicted"/>
<dbReference type="NCBIfam" id="TIGR00756">
    <property type="entry name" value="PPR"/>
    <property type="match status" value="3"/>
</dbReference>
<sequence length="712" mass="79546">MIKLVTTFSKQSLTTIEGFLQRRTLTHANYQLPFSEPPELSRTSASMQYLFSNPCFSLLRFCRNIDSLKKVHALLIVDGLSNDILCGTKLVSLYGSFGHVQNARLVFDQMRDPDLYSWKVMLRWYFLNDLYSEVIVFHNYMRKCSSKQDNIVFSIVLKACSELRNVDKGRKVHCQIEKVGNPDSFVLTGLVDMYAKCGWIESSRVVFDGILDRNVVSCTSMIVGYVENDCAEEGLVLFNRMREGFIEANPFMLGSLVSACRILGALHQGKWIHGCVIKTGNENNYFLGTGLLDMYVKCGDVRDARSMFNELSTVDLVSWTAMTVGYSQMGYPDEALKLFTDKKWAALLPNSITLASVLSSCAQLGNLILGRSVHGLGIKLGLEESIMRNSLMDMYAKCSMIGDARYIFETILDKDMVAWNSIISGYTQNGCAYQALQLFHQMRSESYAPDSITLVSVLSACASLGALRVGLALHAYSTKGGLLTSNIFVGTALLNFYAKCGDAKSARMVFDGMEEKNTITWSAMIGGYGMQGDSSGSLALFSEMLKQNLEPNEVIFTTILSACSHAGMSGQGWGYFNSICQQYKFVPSVKHYACIVDLLARVGRLEEALEFIEKMPIQPDISVFGAFLHGCGLHSRFDLGEVVIKKLLQLDPDEACYFVLISNLYALDGRWNQVSQVRELMRKRKFSKYPGCSLVEMDIRNDISPVRMECFG</sequence>
<keyword evidence="1" id="KW-0677">Repeat</keyword>
<dbReference type="Proteomes" id="UP001652623">
    <property type="component" value="Chromosome 12"/>
</dbReference>
<dbReference type="InterPro" id="IPR046960">
    <property type="entry name" value="PPR_At4g14850-like_plant"/>
</dbReference>
<protein>
    <submittedName>
        <fullName evidence="4">Pentatricopeptide repeat-containing protein At2g03380, mitochondrial</fullName>
    </submittedName>
</protein>
<dbReference type="FunCoup" id="A0A6P3ZFG8">
    <property type="interactions" value="127"/>
</dbReference>
<keyword evidence="3" id="KW-1185">Reference proteome</keyword>
<dbReference type="KEGG" id="zju:107409572"/>
<dbReference type="PROSITE" id="PS51375">
    <property type="entry name" value="PPR"/>
    <property type="match status" value="3"/>
</dbReference>
<dbReference type="Gene3D" id="1.25.40.10">
    <property type="entry name" value="Tetratricopeptide repeat domain"/>
    <property type="match status" value="6"/>
</dbReference>
<accession>A0A6P3ZFG8</accession>
<evidence type="ECO:0000313" key="4">
    <source>
        <dbReference type="RefSeq" id="XP_015872488.3"/>
    </source>
</evidence>
<name>A0A6P3ZFG8_ZIZJJ</name>
<feature type="repeat" description="PPR" evidence="2">
    <location>
        <begin position="315"/>
        <end position="349"/>
    </location>
</feature>
<dbReference type="PANTHER" id="PTHR47926:SF363">
    <property type="entry name" value="PENTATRICOPEPTIDE REPEAT-CONTAINING PROTEIN"/>
    <property type="match status" value="1"/>
</dbReference>
<dbReference type="InterPro" id="IPR002885">
    <property type="entry name" value="PPR_rpt"/>
</dbReference>
<reference evidence="4" key="1">
    <citation type="submission" date="2025-08" db="UniProtKB">
        <authorList>
            <consortium name="RefSeq"/>
        </authorList>
    </citation>
    <scope>IDENTIFICATION</scope>
    <source>
        <tissue evidence="4">Seedling</tissue>
    </source>
</reference>
<organism evidence="3 4">
    <name type="scientific">Ziziphus jujuba</name>
    <name type="common">Chinese jujube</name>
    <name type="synonym">Ziziphus sativa</name>
    <dbReference type="NCBI Taxonomy" id="326968"/>
    <lineage>
        <taxon>Eukaryota</taxon>
        <taxon>Viridiplantae</taxon>
        <taxon>Streptophyta</taxon>
        <taxon>Embryophyta</taxon>
        <taxon>Tracheophyta</taxon>
        <taxon>Spermatophyta</taxon>
        <taxon>Magnoliopsida</taxon>
        <taxon>eudicotyledons</taxon>
        <taxon>Gunneridae</taxon>
        <taxon>Pentapetalae</taxon>
        <taxon>rosids</taxon>
        <taxon>fabids</taxon>
        <taxon>Rosales</taxon>
        <taxon>Rhamnaceae</taxon>
        <taxon>Paliureae</taxon>
        <taxon>Ziziphus</taxon>
    </lineage>
</organism>
<evidence type="ECO:0000256" key="1">
    <source>
        <dbReference type="ARBA" id="ARBA00022737"/>
    </source>
</evidence>
<dbReference type="Pfam" id="PF13041">
    <property type="entry name" value="PPR_2"/>
    <property type="match status" value="2"/>
</dbReference>